<dbReference type="InterPro" id="IPR037217">
    <property type="entry name" value="Trp/Indoleamine_2_3_dOase-like"/>
</dbReference>
<dbReference type="PANTHER" id="PTHR28657">
    <property type="entry name" value="INDOLEAMINE 2,3-DIOXYGENASE"/>
    <property type="match status" value="1"/>
</dbReference>
<evidence type="ECO:0000256" key="2">
    <source>
        <dbReference type="ARBA" id="ARBA00022723"/>
    </source>
</evidence>
<dbReference type="AlphaFoldDB" id="A0A9P7FST4"/>
<dbReference type="GO" id="GO:0005737">
    <property type="term" value="C:cytoplasm"/>
    <property type="evidence" value="ECO:0007669"/>
    <property type="project" value="TreeGrafter"/>
</dbReference>
<evidence type="ECO:0008006" key="7">
    <source>
        <dbReference type="Google" id="ProtNLM"/>
    </source>
</evidence>
<evidence type="ECO:0000256" key="4">
    <source>
        <dbReference type="PIRSR" id="PIRSR600898-1"/>
    </source>
</evidence>
<accession>A0A9P7FST4</accession>
<keyword evidence="4" id="KW-0349">Heme</keyword>
<comment type="similarity">
    <text evidence="1">Belongs to the indoleamine 2,3-dioxygenase family.</text>
</comment>
<dbReference type="OrthoDB" id="540174at2759"/>
<dbReference type="Proteomes" id="UP000717328">
    <property type="component" value="Unassembled WGS sequence"/>
</dbReference>
<dbReference type="SUPFAM" id="SSF140959">
    <property type="entry name" value="Indolic compounds 2,3-dioxygenase-like"/>
    <property type="match status" value="1"/>
</dbReference>
<reference evidence="5" key="2">
    <citation type="submission" date="2021-10" db="EMBL/GenBank/DDBJ databases">
        <title>Phylogenomics reveals ancestral predisposition of the termite-cultivated fungus Termitomyces towards a domesticated lifestyle.</title>
        <authorList>
            <person name="Auxier B."/>
            <person name="Grum-Grzhimaylo A."/>
            <person name="Cardenas M.E."/>
            <person name="Lodge J.D."/>
            <person name="Laessoe T."/>
            <person name="Pedersen O."/>
            <person name="Smith M.E."/>
            <person name="Kuyper T.W."/>
            <person name="Franco-Molano E.A."/>
            <person name="Baroni T.J."/>
            <person name="Aanen D.K."/>
        </authorList>
    </citation>
    <scope>NUCLEOTIDE SEQUENCE</scope>
    <source>
        <strain evidence="5">D49</strain>
    </source>
</reference>
<evidence type="ECO:0000256" key="3">
    <source>
        <dbReference type="ARBA" id="ARBA00023004"/>
    </source>
</evidence>
<dbReference type="GO" id="GO:0020037">
    <property type="term" value="F:heme binding"/>
    <property type="evidence" value="ECO:0007669"/>
    <property type="project" value="InterPro"/>
</dbReference>
<keyword evidence="2 4" id="KW-0479">Metal-binding</keyword>
<evidence type="ECO:0000313" key="6">
    <source>
        <dbReference type="Proteomes" id="UP000717328"/>
    </source>
</evidence>
<sequence length="476" mass="53228">MDVINLLPSPPHFFKLFFRVALSLFNSTLNANYRRALSQHRSQFEFDIDAETGFFPQQQLPRLPAAFDIWEHALAGANDHLSLGEDTGEEALDKRLVGEAWRSNIRAWPVLDTEYLHHDVRLLQRAHLVLAWLVQFYVHSLPPIDGGADIIVPKSLAIPLVAVSQRLGMAPVLTFADTVLWNCVVMDPSQPLSMHNIQFENLFSGTDDERNFYIASARAELRGVEMLRIIDDFNNLPSFSDLTTISKVSRDLNRLAAIIGDISEVIQSVRPACDPHVFYFDVRPWFEGSGARGPSAPKWVYEGIEDSSSLDLSGPSAGQSSVIHAIDLFLDIDHALREKRVPAPSEGNKRADQGFMERMRRYMPGRHREYLNFLATTPNSVRRLAQKIPTLREPYDNAVLALKRLRDEHMKVACLYVVTMSRSAAARGACPVSAMMDKLEASRASGSEPARGTGGNELSVLLKAGRDATRRAVLKN</sequence>
<dbReference type="Gene3D" id="1.20.58.480">
    <property type="match status" value="1"/>
</dbReference>
<dbReference type="GO" id="GO:0019441">
    <property type="term" value="P:L-tryptophan catabolic process to kynurenine"/>
    <property type="evidence" value="ECO:0007669"/>
    <property type="project" value="InterPro"/>
</dbReference>
<evidence type="ECO:0000256" key="1">
    <source>
        <dbReference type="ARBA" id="ARBA00007119"/>
    </source>
</evidence>
<gene>
    <name evidence="5" type="ORF">H0H81_008151</name>
</gene>
<evidence type="ECO:0000313" key="5">
    <source>
        <dbReference type="EMBL" id="KAG5636411.1"/>
    </source>
</evidence>
<dbReference type="EMBL" id="JABCKI010005937">
    <property type="protein sequence ID" value="KAG5636411.1"/>
    <property type="molecule type" value="Genomic_DNA"/>
</dbReference>
<keyword evidence="6" id="KW-1185">Reference proteome</keyword>
<proteinExistence type="inferred from homology"/>
<dbReference type="Pfam" id="PF01231">
    <property type="entry name" value="IDO"/>
    <property type="match status" value="1"/>
</dbReference>
<dbReference type="PANTHER" id="PTHR28657:SF5">
    <property type="entry name" value="INDOLEAMINE 2,3-DIOXYGENASE"/>
    <property type="match status" value="1"/>
</dbReference>
<reference evidence="5" key="1">
    <citation type="submission" date="2021-02" db="EMBL/GenBank/DDBJ databases">
        <authorList>
            <person name="Nieuwenhuis M."/>
            <person name="Van De Peppel L.J.J."/>
        </authorList>
    </citation>
    <scope>NUCLEOTIDE SEQUENCE</scope>
    <source>
        <strain evidence="5">D49</strain>
    </source>
</reference>
<protein>
    <recommendedName>
        <fullName evidence="7">Indoleamine 2,3-dioxygenase</fullName>
    </recommendedName>
</protein>
<keyword evidence="3 4" id="KW-0408">Iron</keyword>
<feature type="binding site" description="proximal binding residue" evidence="4">
    <location>
        <position position="409"/>
    </location>
    <ligand>
        <name>heme b</name>
        <dbReference type="ChEBI" id="CHEBI:60344"/>
    </ligand>
    <ligandPart>
        <name>Fe</name>
        <dbReference type="ChEBI" id="CHEBI:18248"/>
    </ligandPart>
</feature>
<comment type="caution">
    <text evidence="5">The sequence shown here is derived from an EMBL/GenBank/DDBJ whole genome shotgun (WGS) entry which is preliminary data.</text>
</comment>
<dbReference type="InterPro" id="IPR000898">
    <property type="entry name" value="Indolamine_dOase"/>
</dbReference>
<organism evidence="5 6">
    <name type="scientific">Sphagnurus paluster</name>
    <dbReference type="NCBI Taxonomy" id="117069"/>
    <lineage>
        <taxon>Eukaryota</taxon>
        <taxon>Fungi</taxon>
        <taxon>Dikarya</taxon>
        <taxon>Basidiomycota</taxon>
        <taxon>Agaricomycotina</taxon>
        <taxon>Agaricomycetes</taxon>
        <taxon>Agaricomycetidae</taxon>
        <taxon>Agaricales</taxon>
        <taxon>Tricholomatineae</taxon>
        <taxon>Lyophyllaceae</taxon>
        <taxon>Sphagnurus</taxon>
    </lineage>
</organism>
<dbReference type="GO" id="GO:0034354">
    <property type="term" value="P:'de novo' NAD+ biosynthetic process from L-tryptophan"/>
    <property type="evidence" value="ECO:0007669"/>
    <property type="project" value="TreeGrafter"/>
</dbReference>
<dbReference type="GO" id="GO:0046872">
    <property type="term" value="F:metal ion binding"/>
    <property type="evidence" value="ECO:0007669"/>
    <property type="project" value="UniProtKB-KW"/>
</dbReference>
<dbReference type="GO" id="GO:0033754">
    <property type="term" value="F:indoleamine 2,3-dioxygenase activity"/>
    <property type="evidence" value="ECO:0007669"/>
    <property type="project" value="TreeGrafter"/>
</dbReference>
<name>A0A9P7FST4_9AGAR</name>